<gene>
    <name evidence="2" type="ORF">DFP72DRAFT_848855</name>
</gene>
<organism evidence="2 3">
    <name type="scientific">Ephemerocybe angulata</name>
    <dbReference type="NCBI Taxonomy" id="980116"/>
    <lineage>
        <taxon>Eukaryota</taxon>
        <taxon>Fungi</taxon>
        <taxon>Dikarya</taxon>
        <taxon>Basidiomycota</taxon>
        <taxon>Agaricomycotina</taxon>
        <taxon>Agaricomycetes</taxon>
        <taxon>Agaricomycetidae</taxon>
        <taxon>Agaricales</taxon>
        <taxon>Agaricineae</taxon>
        <taxon>Psathyrellaceae</taxon>
        <taxon>Ephemerocybe</taxon>
    </lineage>
</organism>
<evidence type="ECO:0008006" key="4">
    <source>
        <dbReference type="Google" id="ProtNLM"/>
    </source>
</evidence>
<reference evidence="2 3" key="1">
    <citation type="submission" date="2020-07" db="EMBL/GenBank/DDBJ databases">
        <title>Comparative genomics of pyrophilous fungi reveals a link between fire events and developmental genes.</title>
        <authorList>
            <consortium name="DOE Joint Genome Institute"/>
            <person name="Steindorff A.S."/>
            <person name="Carver A."/>
            <person name="Calhoun S."/>
            <person name="Stillman K."/>
            <person name="Liu H."/>
            <person name="Lipzen A."/>
            <person name="Pangilinan J."/>
            <person name="Labutti K."/>
            <person name="Bruns T.D."/>
            <person name="Grigoriev I.V."/>
        </authorList>
    </citation>
    <scope>NUCLEOTIDE SEQUENCE [LARGE SCALE GENOMIC DNA]</scope>
    <source>
        <strain evidence="2 3">CBS 144469</strain>
    </source>
</reference>
<keyword evidence="3" id="KW-1185">Reference proteome</keyword>
<dbReference type="EMBL" id="JACGCI010000037">
    <property type="protein sequence ID" value="KAF6753940.1"/>
    <property type="molecule type" value="Genomic_DNA"/>
</dbReference>
<dbReference type="AlphaFoldDB" id="A0A8H6HW15"/>
<name>A0A8H6HW15_9AGAR</name>
<evidence type="ECO:0000256" key="1">
    <source>
        <dbReference type="SAM" id="Phobius"/>
    </source>
</evidence>
<accession>A0A8H6HW15</accession>
<feature type="transmembrane region" description="Helical" evidence="1">
    <location>
        <begin position="91"/>
        <end position="114"/>
    </location>
</feature>
<keyword evidence="1" id="KW-1133">Transmembrane helix</keyword>
<evidence type="ECO:0000313" key="2">
    <source>
        <dbReference type="EMBL" id="KAF6753940.1"/>
    </source>
</evidence>
<keyword evidence="1" id="KW-0472">Membrane</keyword>
<proteinExistence type="predicted"/>
<protein>
    <recommendedName>
        <fullName evidence="4">Transmembrane protein</fullName>
    </recommendedName>
</protein>
<sequence length="147" mass="15965">MKEMWEPARDFASLSLPGGGERGGGRLLCWFGEGFGFFWGLVAASLDFETALFVSAFGRSVVHWVFRGLVLRPSSFLPFFRRPFVSFEKCLGSMGVGSAVEWAFGVGMVGMVLVRSFAGMNMGGVGDLGVVWDLSGRMDGEVERSSD</sequence>
<comment type="caution">
    <text evidence="2">The sequence shown here is derived from an EMBL/GenBank/DDBJ whole genome shotgun (WGS) entry which is preliminary data.</text>
</comment>
<evidence type="ECO:0000313" key="3">
    <source>
        <dbReference type="Proteomes" id="UP000521943"/>
    </source>
</evidence>
<keyword evidence="1" id="KW-0812">Transmembrane</keyword>
<dbReference type="Proteomes" id="UP000521943">
    <property type="component" value="Unassembled WGS sequence"/>
</dbReference>
<feature type="transmembrane region" description="Helical" evidence="1">
    <location>
        <begin position="27"/>
        <end position="46"/>
    </location>
</feature>